<organism evidence="2">
    <name type="scientific">Philotrypesis pilosa</name>
    <dbReference type="NCBI Taxonomy" id="358048"/>
    <lineage>
        <taxon>Eukaryota</taxon>
        <taxon>Metazoa</taxon>
        <taxon>Ecdysozoa</taxon>
        <taxon>Arthropoda</taxon>
        <taxon>Hexapoda</taxon>
        <taxon>Insecta</taxon>
        <taxon>Pterygota</taxon>
        <taxon>Neoptera</taxon>
        <taxon>Endopterygota</taxon>
        <taxon>Hymenoptera</taxon>
        <taxon>Apocrita</taxon>
        <taxon>Proctotrupomorpha</taxon>
        <taxon>Chalcidoidea</taxon>
        <taxon>Pteromalidae</taxon>
        <taxon>Sycoryctinae</taxon>
        <taxon>Philotrypesini</taxon>
        <taxon>Philotrypesis</taxon>
    </lineage>
</organism>
<dbReference type="InterPro" id="IPR013103">
    <property type="entry name" value="RVT_2"/>
</dbReference>
<evidence type="ECO:0000313" key="2">
    <source>
        <dbReference type="EMBL" id="AII77222.1"/>
    </source>
</evidence>
<feature type="non-terminal residue" evidence="2">
    <location>
        <position position="72"/>
    </location>
</feature>
<dbReference type="Pfam" id="PF07727">
    <property type="entry name" value="RVT_2"/>
    <property type="match status" value="1"/>
</dbReference>
<proteinExistence type="predicted"/>
<gene>
    <name evidence="2" type="primary">rt</name>
</gene>
<name>A0A0A7D7A7_9HYME</name>
<protein>
    <submittedName>
        <fullName evidence="2">Reverse transcriptase</fullName>
    </submittedName>
</protein>
<accession>A0A0A7D7A7</accession>
<sequence length="72" mass="8444">LNRDLQEEIYLEQPSGYIAESQPKLVLKLHRSLYGLRQVPQCWNLKFTSFLSISSDKCVFVGKVQRFSVYFT</sequence>
<dbReference type="GO" id="GO:0003964">
    <property type="term" value="F:RNA-directed DNA polymerase activity"/>
    <property type="evidence" value="ECO:0007669"/>
    <property type="project" value="UniProtKB-KW"/>
</dbReference>
<feature type="non-terminal residue" evidence="2">
    <location>
        <position position="1"/>
    </location>
</feature>
<dbReference type="AlphaFoldDB" id="A0A0A7D7A7"/>
<feature type="domain" description="Reverse transcriptase Ty1/copia-type" evidence="1">
    <location>
        <begin position="1"/>
        <end position="52"/>
    </location>
</feature>
<keyword evidence="2" id="KW-0808">Transferase</keyword>
<dbReference type="EMBL" id="KM051273">
    <property type="protein sequence ID" value="AII77222.1"/>
    <property type="molecule type" value="Genomic_DNA"/>
</dbReference>
<reference evidence="2" key="1">
    <citation type="submission" date="2014-06" db="EMBL/GenBank/DDBJ databases">
        <title>Diversity and Evolution of Ty1-copia Retroelements within Chalcidoidea by Reverse Transcriptase Domain Analysis.</title>
        <authorList>
            <person name="Xiong T.L."/>
        </authorList>
    </citation>
    <scope>NUCLEOTIDE SEQUENCE</scope>
    <source>
        <strain evidence="2">HPpi_Aa3</strain>
    </source>
</reference>
<keyword evidence="2" id="KW-0695">RNA-directed DNA polymerase</keyword>
<evidence type="ECO:0000259" key="1">
    <source>
        <dbReference type="Pfam" id="PF07727"/>
    </source>
</evidence>
<keyword evidence="2" id="KW-0548">Nucleotidyltransferase</keyword>